<proteinExistence type="inferred from homology"/>
<dbReference type="InterPro" id="IPR002213">
    <property type="entry name" value="UDP_glucos_trans"/>
</dbReference>
<dbReference type="FunFam" id="3.40.50.2000:FF:000078">
    <property type="entry name" value="Glycosyltransferase"/>
    <property type="match status" value="1"/>
</dbReference>
<dbReference type="GO" id="GO:0080043">
    <property type="term" value="F:quercetin 3-O-glucosyltransferase activity"/>
    <property type="evidence" value="ECO:0007669"/>
    <property type="project" value="TreeGrafter"/>
</dbReference>
<evidence type="ECO:0000256" key="1">
    <source>
        <dbReference type="ARBA" id="ARBA00009995"/>
    </source>
</evidence>
<keyword evidence="7" id="KW-1185">Reference proteome</keyword>
<protein>
    <recommendedName>
        <fullName evidence="5">Glycosyltransferase</fullName>
        <ecNumber evidence="5">2.4.1.-</ecNumber>
    </recommendedName>
</protein>
<dbReference type="Pfam" id="PF00201">
    <property type="entry name" value="UDPGT"/>
    <property type="match status" value="1"/>
</dbReference>
<evidence type="ECO:0000256" key="5">
    <source>
        <dbReference type="RuleBase" id="RU362057"/>
    </source>
</evidence>
<dbReference type="InterPro" id="IPR035595">
    <property type="entry name" value="UDP_glycos_trans_CS"/>
</dbReference>
<accession>A0AA38CBD1</accession>
<dbReference type="Gene3D" id="3.40.50.2000">
    <property type="entry name" value="Glycogen Phosphorylase B"/>
    <property type="match status" value="2"/>
</dbReference>
<reference evidence="6 7" key="1">
    <citation type="journal article" date="2021" name="Nat. Plants">
        <title>The Taxus genome provides insights into paclitaxel biosynthesis.</title>
        <authorList>
            <person name="Xiong X."/>
            <person name="Gou J."/>
            <person name="Liao Q."/>
            <person name="Li Y."/>
            <person name="Zhou Q."/>
            <person name="Bi G."/>
            <person name="Li C."/>
            <person name="Du R."/>
            <person name="Wang X."/>
            <person name="Sun T."/>
            <person name="Guo L."/>
            <person name="Liang H."/>
            <person name="Lu P."/>
            <person name="Wu Y."/>
            <person name="Zhang Z."/>
            <person name="Ro D.K."/>
            <person name="Shang Y."/>
            <person name="Huang S."/>
            <person name="Yan J."/>
        </authorList>
    </citation>
    <scope>NUCLEOTIDE SEQUENCE [LARGE SCALE GENOMIC DNA]</scope>
    <source>
        <strain evidence="6">Ta-2019</strain>
    </source>
</reference>
<feature type="non-terminal residue" evidence="6">
    <location>
        <position position="1"/>
    </location>
</feature>
<organism evidence="6 7">
    <name type="scientific">Taxus chinensis</name>
    <name type="common">Chinese yew</name>
    <name type="synonym">Taxus wallichiana var. chinensis</name>
    <dbReference type="NCBI Taxonomy" id="29808"/>
    <lineage>
        <taxon>Eukaryota</taxon>
        <taxon>Viridiplantae</taxon>
        <taxon>Streptophyta</taxon>
        <taxon>Embryophyta</taxon>
        <taxon>Tracheophyta</taxon>
        <taxon>Spermatophyta</taxon>
        <taxon>Pinopsida</taxon>
        <taxon>Pinidae</taxon>
        <taxon>Conifers II</taxon>
        <taxon>Cupressales</taxon>
        <taxon>Taxaceae</taxon>
        <taxon>Taxus</taxon>
    </lineage>
</organism>
<evidence type="ECO:0000256" key="2">
    <source>
        <dbReference type="ARBA" id="ARBA00022676"/>
    </source>
</evidence>
<evidence type="ECO:0000313" key="7">
    <source>
        <dbReference type="Proteomes" id="UP000824469"/>
    </source>
</evidence>
<evidence type="ECO:0000313" key="6">
    <source>
        <dbReference type="EMBL" id="KAH9295603.1"/>
    </source>
</evidence>
<dbReference type="PROSITE" id="PS00375">
    <property type="entry name" value="UDPGT"/>
    <property type="match status" value="1"/>
</dbReference>
<evidence type="ECO:0000256" key="4">
    <source>
        <dbReference type="RuleBase" id="RU003718"/>
    </source>
</evidence>
<dbReference type="PANTHER" id="PTHR11926">
    <property type="entry name" value="GLUCOSYL/GLUCURONOSYL TRANSFERASES"/>
    <property type="match status" value="1"/>
</dbReference>
<dbReference type="EMBL" id="JAHRHJ020000011">
    <property type="protein sequence ID" value="KAH9295603.1"/>
    <property type="molecule type" value="Genomic_DNA"/>
</dbReference>
<dbReference type="OMA" id="HIIPLMQ"/>
<dbReference type="GO" id="GO:0080044">
    <property type="term" value="F:quercetin 7-O-glucosyltransferase activity"/>
    <property type="evidence" value="ECO:0007669"/>
    <property type="project" value="TreeGrafter"/>
</dbReference>
<dbReference type="AlphaFoldDB" id="A0AA38CBD1"/>
<comment type="similarity">
    <text evidence="1 4">Belongs to the UDP-glycosyltransferase family.</text>
</comment>
<dbReference type="CDD" id="cd03784">
    <property type="entry name" value="GT1_Gtf-like"/>
    <property type="match status" value="1"/>
</dbReference>
<sequence>MNPHALLIPSPGQGHINPMMQLAWKLVSDGFLVTFLNTDFNHHRIIQANTKNSSQNNSDMIRMISVPVELPAMEGTNSVENFLEALNRGMGASVIDKIVAEINEKGGGQKLTCIIADAWSCFGLQAVANIHGVSLAVFNTALVSLFAIRYFSPALVSLGILPSDGIPKEDKIVKYLPSMPPLYSRDLPWLYGGEYLFQKGIRMAEEIKQIKWMLFNSFYELEVPVVEELSKEVGVYPIGPLIPFDFLDGHSRKTTKVLPSFWTDEVECLEWLDKQHAQSVIYVSFGSFAALNEKQVEELAAGLEATRRPFLWVVRSDQMESSKTVFSPVFLERIRERGCIVSWAPQLRVLSHPAIVCFVTHCGWNSVQESITMGVPMLCWPYFGDQFLNRTYIVDVWKVGLALKTNKDGQIDKGVFTKTVETLLDGERSVKIREEANKLKTIARNTMKEGGSSSNNYNLFVNAMKKQP</sequence>
<keyword evidence="3 4" id="KW-0808">Transferase</keyword>
<keyword evidence="2 4" id="KW-0328">Glycosyltransferase</keyword>
<name>A0AA38CBD1_TAXCH</name>
<evidence type="ECO:0000256" key="3">
    <source>
        <dbReference type="ARBA" id="ARBA00022679"/>
    </source>
</evidence>
<dbReference type="SUPFAM" id="SSF53756">
    <property type="entry name" value="UDP-Glycosyltransferase/glycogen phosphorylase"/>
    <property type="match status" value="1"/>
</dbReference>
<dbReference type="PANTHER" id="PTHR11926:SF1412">
    <property type="entry name" value="UDP-GLYCOSYLTRANSFERASE 83A1-LIKE"/>
    <property type="match status" value="1"/>
</dbReference>
<gene>
    <name evidence="6" type="ORF">KI387_039191</name>
</gene>
<comment type="caution">
    <text evidence="6">The sequence shown here is derived from an EMBL/GenBank/DDBJ whole genome shotgun (WGS) entry which is preliminary data.</text>
</comment>
<dbReference type="EC" id="2.4.1.-" evidence="5"/>
<dbReference type="Proteomes" id="UP000824469">
    <property type="component" value="Unassembled WGS sequence"/>
</dbReference>